<dbReference type="RefSeq" id="WP_015024491.1">
    <property type="nucleotide sequence ID" value="NC_018721.1"/>
</dbReference>
<dbReference type="HOGENOM" id="CLU_1123792_0_0_10"/>
<gene>
    <name evidence="1" type="ordered locus">P700755_002119</name>
</gene>
<organism evidence="1 2">
    <name type="scientific">Psychroflexus torquis (strain ATCC 700755 / CIP 106069 / ACAM 623)</name>
    <dbReference type="NCBI Taxonomy" id="313595"/>
    <lineage>
        <taxon>Bacteria</taxon>
        <taxon>Pseudomonadati</taxon>
        <taxon>Bacteroidota</taxon>
        <taxon>Flavobacteriia</taxon>
        <taxon>Flavobacteriales</taxon>
        <taxon>Flavobacteriaceae</taxon>
        <taxon>Psychroflexus</taxon>
    </lineage>
</organism>
<reference evidence="1" key="2">
    <citation type="submission" date="2012-09" db="EMBL/GenBank/DDBJ databases">
        <title>The complete sequence of Psychroflexus torquis an extreme psychrophile from sea-ice that is stimulated by light.</title>
        <authorList>
            <person name="Feng S."/>
            <person name="Powell S.M."/>
            <person name="Bowman J.P."/>
        </authorList>
    </citation>
    <scope>NUCLEOTIDE SEQUENCE [LARGE SCALE GENOMIC DNA]</scope>
    <source>
        <strain evidence="1">ATCC 700755</strain>
    </source>
</reference>
<accession>K4ITU8</accession>
<dbReference type="AlphaFoldDB" id="K4ITU8"/>
<dbReference type="STRING" id="313595.P700755_002119"/>
<evidence type="ECO:0000313" key="1">
    <source>
        <dbReference type="EMBL" id="AFU68910.1"/>
    </source>
</evidence>
<reference evidence="1" key="1">
    <citation type="submission" date="2006-03" db="EMBL/GenBank/DDBJ databases">
        <authorList>
            <person name="Bowman J."/>
            <person name="Ferriera S."/>
            <person name="Johnson J."/>
            <person name="Kravitz S."/>
            <person name="Halpern A."/>
            <person name="Remington K."/>
            <person name="Beeson K."/>
            <person name="Tran B."/>
            <person name="Rogers Y.-H."/>
            <person name="Friedman R."/>
            <person name="Venter J.C."/>
        </authorList>
    </citation>
    <scope>NUCLEOTIDE SEQUENCE [LARGE SCALE GENOMIC DNA]</scope>
    <source>
        <strain evidence="1">ATCC 700755</strain>
    </source>
</reference>
<dbReference type="KEGG" id="ptq:P700755_002119"/>
<keyword evidence="2" id="KW-1185">Reference proteome</keyword>
<dbReference type="EMBL" id="CP003879">
    <property type="protein sequence ID" value="AFU68910.1"/>
    <property type="molecule type" value="Genomic_DNA"/>
</dbReference>
<sequence length="247" mass="28896">MYYLFSDNNLNSFESVYNVVLKKRQPVFGSFLANSLWKKRGLILLLSSPKVTFIHLPNKLKEFPKATLSKNEVLDCFNPIAICEALEIENLNWLQFFIEYYFDKNMALGVNPLNEAEFLGKLIKNKLSVLNHSSSSDLQAKYILPVNTLLSNLIKFPNRLEKVKVVFNKTQVEFFDSYVVFELLCYFEHYDSISKDWSLLSIKHKALYKTLIILKEFDLNSFDRDQITFNLETLSQLKNQYLALKDE</sequence>
<proteinExistence type="predicted"/>
<dbReference type="Proteomes" id="UP000008514">
    <property type="component" value="Chromosome"/>
</dbReference>
<evidence type="ECO:0000313" key="2">
    <source>
        <dbReference type="Proteomes" id="UP000008514"/>
    </source>
</evidence>
<protein>
    <submittedName>
        <fullName evidence="1">Uncharacterized protein</fullName>
    </submittedName>
</protein>
<name>K4ITU8_PSYTT</name>